<dbReference type="AlphaFoldDB" id="A0A6I4UMU3"/>
<dbReference type="GO" id="GO:0016757">
    <property type="term" value="F:glycosyltransferase activity"/>
    <property type="evidence" value="ECO:0007669"/>
    <property type="project" value="InterPro"/>
</dbReference>
<accession>A0A6I4UMU3</accession>
<dbReference type="SUPFAM" id="SSF53756">
    <property type="entry name" value="UDP-Glycosyltransferase/glycogen phosphorylase"/>
    <property type="match status" value="1"/>
</dbReference>
<proteinExistence type="predicted"/>
<keyword evidence="4" id="KW-1185">Reference proteome</keyword>
<dbReference type="OrthoDB" id="7847955at2"/>
<name>A0A6I4UMU3_9SPHN</name>
<dbReference type="InterPro" id="IPR028098">
    <property type="entry name" value="Glyco_trans_4-like_N"/>
</dbReference>
<sequence length="369" mass="38463">MMAGGRLNILMTADAVGGVWQYATDLSAGLTAAGHRVTLAVLGPAPSASLRARAEEIPGVRLVETGLPLDWLSAGPEPVSRAAEAIAALAAEERADLVHCNSPALAGAARFPAPVIAVSHGCVATWWQAARAEPLAPDFHWHRDMTRSGLLAAETVVAPSASHARIVQRVYGLPECPLVVHNGRPEAEPSATEGVTLRSALTVGRLWDDVKGARLLDDVAARLDIPFLAAGALRGPHGEEFMPRHLRALGQLDGNELPALLGLRPVFVSAATFEPFGLAVLEAASAGCALVLSDIPTFRELWDGAAIFVPPSDAAGFAEAIGSIVDDPPRRRALGEAAAQRASRFTPGATARGMAAIYRSVLQPTEAAA</sequence>
<dbReference type="Proteomes" id="UP000469159">
    <property type="component" value="Unassembled WGS sequence"/>
</dbReference>
<reference evidence="3 4" key="1">
    <citation type="submission" date="2019-12" db="EMBL/GenBank/DDBJ databases">
        <title>Genomic-based taxomic classification of the family Erythrobacteraceae.</title>
        <authorList>
            <person name="Xu L."/>
        </authorList>
    </citation>
    <scope>NUCLEOTIDE SEQUENCE [LARGE SCALE GENOMIC DNA]</scope>
    <source>
        <strain evidence="3 4">MCCC 1K02066</strain>
    </source>
</reference>
<feature type="domain" description="Glycosyl transferase family 1" evidence="1">
    <location>
        <begin position="243"/>
        <end position="340"/>
    </location>
</feature>
<dbReference type="PANTHER" id="PTHR12526">
    <property type="entry name" value="GLYCOSYLTRANSFERASE"/>
    <property type="match status" value="1"/>
</dbReference>
<evidence type="ECO:0000259" key="1">
    <source>
        <dbReference type="Pfam" id="PF00534"/>
    </source>
</evidence>
<evidence type="ECO:0000313" key="3">
    <source>
        <dbReference type="EMBL" id="MXP40291.1"/>
    </source>
</evidence>
<dbReference type="EMBL" id="WTYK01000001">
    <property type="protein sequence ID" value="MXP40291.1"/>
    <property type="molecule type" value="Genomic_DNA"/>
</dbReference>
<organism evidence="3 4">
    <name type="scientific">Croceibacterium soli</name>
    <dbReference type="NCBI Taxonomy" id="1739690"/>
    <lineage>
        <taxon>Bacteria</taxon>
        <taxon>Pseudomonadati</taxon>
        <taxon>Pseudomonadota</taxon>
        <taxon>Alphaproteobacteria</taxon>
        <taxon>Sphingomonadales</taxon>
        <taxon>Erythrobacteraceae</taxon>
        <taxon>Croceibacterium</taxon>
    </lineage>
</organism>
<comment type="caution">
    <text evidence="3">The sequence shown here is derived from an EMBL/GenBank/DDBJ whole genome shotgun (WGS) entry which is preliminary data.</text>
</comment>
<gene>
    <name evidence="3" type="ORF">GRI75_01360</name>
</gene>
<dbReference type="Gene3D" id="3.40.50.2000">
    <property type="entry name" value="Glycogen Phosphorylase B"/>
    <property type="match status" value="2"/>
</dbReference>
<feature type="domain" description="Glycosyltransferase subfamily 4-like N-terminal" evidence="2">
    <location>
        <begin position="16"/>
        <end position="183"/>
    </location>
</feature>
<dbReference type="CDD" id="cd03801">
    <property type="entry name" value="GT4_PimA-like"/>
    <property type="match status" value="1"/>
</dbReference>
<dbReference type="RefSeq" id="WP_160745135.1">
    <property type="nucleotide sequence ID" value="NZ_WTYK01000001.1"/>
</dbReference>
<dbReference type="Pfam" id="PF00534">
    <property type="entry name" value="Glycos_transf_1"/>
    <property type="match status" value="1"/>
</dbReference>
<protein>
    <submittedName>
        <fullName evidence="3">Glycosyltransferase</fullName>
    </submittedName>
</protein>
<evidence type="ECO:0000259" key="2">
    <source>
        <dbReference type="Pfam" id="PF13439"/>
    </source>
</evidence>
<evidence type="ECO:0000313" key="4">
    <source>
        <dbReference type="Proteomes" id="UP000469159"/>
    </source>
</evidence>
<keyword evidence="3" id="KW-0808">Transferase</keyword>
<dbReference type="InterPro" id="IPR001296">
    <property type="entry name" value="Glyco_trans_1"/>
</dbReference>
<dbReference type="Pfam" id="PF13439">
    <property type="entry name" value="Glyco_transf_4"/>
    <property type="match status" value="1"/>
</dbReference>